<feature type="transmembrane region" description="Helical" evidence="7">
    <location>
        <begin position="117"/>
        <end position="142"/>
    </location>
</feature>
<evidence type="ECO:0000256" key="5">
    <source>
        <dbReference type="ARBA" id="ARBA00022989"/>
    </source>
</evidence>
<dbReference type="Proteomes" id="UP000831787">
    <property type="component" value="Chromosome"/>
</dbReference>
<feature type="transmembrane region" description="Helical" evidence="7">
    <location>
        <begin position="305"/>
        <end position="331"/>
    </location>
</feature>
<keyword evidence="9" id="KW-1185">Reference proteome</keyword>
<dbReference type="Pfam" id="PF02322">
    <property type="entry name" value="Cyt_bd_oxida_II"/>
    <property type="match status" value="1"/>
</dbReference>
<dbReference type="EC" id="1.10.3.-" evidence="8"/>
<feature type="transmembrane region" description="Helical" evidence="7">
    <location>
        <begin position="201"/>
        <end position="220"/>
    </location>
</feature>
<comment type="subcellular location">
    <subcellularLocation>
        <location evidence="1">Cell membrane</location>
        <topology evidence="1">Multi-pass membrane protein</topology>
    </subcellularLocation>
</comment>
<keyword evidence="4 7" id="KW-0812">Transmembrane</keyword>
<feature type="transmembrane region" description="Helical" evidence="7">
    <location>
        <begin position="162"/>
        <end position="181"/>
    </location>
</feature>
<keyword evidence="5 7" id="KW-1133">Transmembrane helix</keyword>
<evidence type="ECO:0000313" key="8">
    <source>
        <dbReference type="EMBL" id="UOQ44493.1"/>
    </source>
</evidence>
<dbReference type="GO" id="GO:0016491">
    <property type="term" value="F:oxidoreductase activity"/>
    <property type="evidence" value="ECO:0007669"/>
    <property type="project" value="UniProtKB-KW"/>
</dbReference>
<evidence type="ECO:0000256" key="4">
    <source>
        <dbReference type="ARBA" id="ARBA00022692"/>
    </source>
</evidence>
<feature type="transmembrane region" description="Helical" evidence="7">
    <location>
        <begin position="265"/>
        <end position="285"/>
    </location>
</feature>
<evidence type="ECO:0000256" key="7">
    <source>
        <dbReference type="SAM" id="Phobius"/>
    </source>
</evidence>
<feature type="transmembrane region" description="Helical" evidence="7">
    <location>
        <begin position="236"/>
        <end position="253"/>
    </location>
</feature>
<keyword evidence="6 7" id="KW-0472">Membrane</keyword>
<dbReference type="RefSeq" id="WP_244710497.1">
    <property type="nucleotide sequence ID" value="NZ_CP095073.1"/>
</dbReference>
<name>A0ABY4EKV1_9BACI</name>
<dbReference type="EMBL" id="CP095073">
    <property type="protein sequence ID" value="UOQ44493.1"/>
    <property type="molecule type" value="Genomic_DNA"/>
</dbReference>
<protein>
    <submittedName>
        <fullName evidence="8">Cytochrome d ubiquinol oxidase subunit II</fullName>
        <ecNumber evidence="8">1.10.3.-</ecNumber>
    </submittedName>
</protein>
<proteinExistence type="inferred from homology"/>
<keyword evidence="8" id="KW-0560">Oxidoreductase</keyword>
<evidence type="ECO:0000256" key="3">
    <source>
        <dbReference type="ARBA" id="ARBA00022475"/>
    </source>
</evidence>
<evidence type="ECO:0000256" key="6">
    <source>
        <dbReference type="ARBA" id="ARBA00023136"/>
    </source>
</evidence>
<evidence type="ECO:0000256" key="1">
    <source>
        <dbReference type="ARBA" id="ARBA00004651"/>
    </source>
</evidence>
<dbReference type="InterPro" id="IPR003317">
    <property type="entry name" value="Cyt-d_oxidase_su2"/>
</dbReference>
<feature type="transmembrane region" description="Helical" evidence="7">
    <location>
        <begin position="57"/>
        <end position="76"/>
    </location>
</feature>
<feature type="transmembrane region" description="Helical" evidence="7">
    <location>
        <begin position="82"/>
        <end position="105"/>
    </location>
</feature>
<comment type="similarity">
    <text evidence="2">Belongs to the cytochrome ubiquinol oxidase subunit 2 family.</text>
</comment>
<keyword evidence="3" id="KW-1003">Cell membrane</keyword>
<evidence type="ECO:0000313" key="9">
    <source>
        <dbReference type="Proteomes" id="UP000831787"/>
    </source>
</evidence>
<sequence length="341" mass="38538">MEASTLAITILWSFLFVYSILGSLDFGAGFWGMVYGKNKHTNASVIANRFLSPTWEITNVFFVILVVALVTFFPFATTMLGSLLLVPVGLGLILLTIRTTFMVFAHHAQKFKNILRITSGITGLMIPALLVSILPITLGGFIEFENGYPQLHYGNLFKDPTLYMHVAFGLSTELFISSVFLMDYAKEADDWSAFQTYRSHALWLGPVSIIVAVLTIAAMPQEAGWIVNKIQANPDWFIVSLIFFLVGYGFLFVKRYKEYRGHPRPAVILIMLQYGAAIYAYGSAHLPYLVYPHLTVEEGFTNPTIFYQLLVVYGIGFAILIPGFILFWKLFLKDRRYLKQE</sequence>
<reference evidence="8 9" key="1">
    <citation type="submission" date="2022-04" db="EMBL/GenBank/DDBJ databases">
        <title>Halobacillus sp. isolated from saltern.</title>
        <authorList>
            <person name="Won M."/>
            <person name="Lee C.-M."/>
            <person name="Woen H.-Y."/>
            <person name="Kwon S.-W."/>
        </authorList>
    </citation>
    <scope>NUCLEOTIDE SEQUENCE [LARGE SCALE GENOMIC DNA]</scope>
    <source>
        <strain evidence="8 9">SSBR10-3</strain>
    </source>
</reference>
<organism evidence="8 9">
    <name type="scientific">Halobacillus salinarum</name>
    <dbReference type="NCBI Taxonomy" id="2932257"/>
    <lineage>
        <taxon>Bacteria</taxon>
        <taxon>Bacillati</taxon>
        <taxon>Bacillota</taxon>
        <taxon>Bacilli</taxon>
        <taxon>Bacillales</taxon>
        <taxon>Bacillaceae</taxon>
        <taxon>Halobacillus</taxon>
    </lineage>
</organism>
<evidence type="ECO:0000256" key="2">
    <source>
        <dbReference type="ARBA" id="ARBA00007543"/>
    </source>
</evidence>
<gene>
    <name evidence="8" type="ORF">MUN89_00400</name>
</gene>
<accession>A0ABY4EKV1</accession>
<feature type="transmembrane region" description="Helical" evidence="7">
    <location>
        <begin position="6"/>
        <end position="36"/>
    </location>
</feature>